<dbReference type="EC" id="2.7.7.7" evidence="1"/>
<comment type="caution">
    <text evidence="1">The sequence shown here is derived from an EMBL/GenBank/DDBJ whole genome shotgun (WGS) entry which is preliminary data.</text>
</comment>
<protein>
    <submittedName>
        <fullName evidence="1">DNA polymerase III subunit tau</fullName>
        <ecNumber evidence="1">2.7.7.7</ecNumber>
    </submittedName>
</protein>
<proteinExistence type="predicted"/>
<keyword evidence="1" id="KW-0808">Transferase</keyword>
<dbReference type="AlphaFoldDB" id="A0A5C6F498"/>
<dbReference type="EMBL" id="SJPW01000004">
    <property type="protein sequence ID" value="TWU54629.1"/>
    <property type="molecule type" value="Genomic_DNA"/>
</dbReference>
<keyword evidence="1" id="KW-0548">Nucleotidyltransferase</keyword>
<dbReference type="InterPro" id="IPR027417">
    <property type="entry name" value="P-loop_NTPase"/>
</dbReference>
<dbReference type="SUPFAM" id="SSF52540">
    <property type="entry name" value="P-loop containing nucleoside triphosphate hydrolases"/>
    <property type="match status" value="1"/>
</dbReference>
<dbReference type="PANTHER" id="PTHR11669">
    <property type="entry name" value="REPLICATION FACTOR C / DNA POLYMERASE III GAMMA-TAU SUBUNIT"/>
    <property type="match status" value="1"/>
</dbReference>
<dbReference type="InterPro" id="IPR050238">
    <property type="entry name" value="DNA_Rep/Repair_Clamp_Loader"/>
</dbReference>
<dbReference type="Gene3D" id="3.40.50.300">
    <property type="entry name" value="P-loop containing nucleotide triphosphate hydrolases"/>
    <property type="match status" value="1"/>
</dbReference>
<sequence length="343" mass="37125">MTAVMTNWSTLIGHEKAQRWFAAAIGQNRLGGSFLLVGSPGIGKRTLANVLARTLLCQVSKPDQMTPCGTCPSCLQVEAGTHPDVVRVRKPDDKSLIPVELLIGSREARMQEGFCRDIRLRPSVGNRKVAILEDADFLNEEGANCLLKTLEEPPSAAIVLLIGTSEQRQLPTIRSRCQILRLGPLSNEDAARLVRDIHGVEASDESIASAIDIAGGDIEVALRLLSGESDKLRGALTAQLDADYPDPVGLSRIISTHVDAAGKDATKRRGAMRDVFSMSVQHYRRQMRADALRDSVAPITLNRLDRCVRALREVDRSANQATLIECFAADIAAGTTGDRGEIG</sequence>
<dbReference type="Pfam" id="PF13177">
    <property type="entry name" value="DNA_pol3_delta2"/>
    <property type="match status" value="1"/>
</dbReference>
<reference evidence="1 2" key="1">
    <citation type="submission" date="2019-02" db="EMBL/GenBank/DDBJ databases">
        <title>Deep-cultivation of Planctomycetes and their phenomic and genomic characterization uncovers novel biology.</title>
        <authorList>
            <person name="Wiegand S."/>
            <person name="Jogler M."/>
            <person name="Boedeker C."/>
            <person name="Pinto D."/>
            <person name="Vollmers J."/>
            <person name="Rivas-Marin E."/>
            <person name="Kohn T."/>
            <person name="Peeters S.H."/>
            <person name="Heuer A."/>
            <person name="Rast P."/>
            <person name="Oberbeckmann S."/>
            <person name="Bunk B."/>
            <person name="Jeske O."/>
            <person name="Meyerdierks A."/>
            <person name="Storesund J.E."/>
            <person name="Kallscheuer N."/>
            <person name="Luecker S."/>
            <person name="Lage O.M."/>
            <person name="Pohl T."/>
            <person name="Merkel B.J."/>
            <person name="Hornburger P."/>
            <person name="Mueller R.-W."/>
            <person name="Bruemmer F."/>
            <person name="Labrenz M."/>
            <person name="Spormann A.M."/>
            <person name="Op Den Camp H."/>
            <person name="Overmann J."/>
            <person name="Amann R."/>
            <person name="Jetten M.S.M."/>
            <person name="Mascher T."/>
            <person name="Medema M.H."/>
            <person name="Devos D.P."/>
            <person name="Kaster A.-K."/>
            <person name="Ovreas L."/>
            <person name="Rohde M."/>
            <person name="Galperin M.Y."/>
            <person name="Jogler C."/>
        </authorList>
    </citation>
    <scope>NUCLEOTIDE SEQUENCE [LARGE SCALE GENOMIC DNA]</scope>
    <source>
        <strain evidence="1 2">Poly51</strain>
    </source>
</reference>
<accession>A0A5C6F498</accession>
<evidence type="ECO:0000313" key="1">
    <source>
        <dbReference type="EMBL" id="TWU54629.1"/>
    </source>
</evidence>
<name>A0A5C6F498_9BACT</name>
<dbReference type="GO" id="GO:0006261">
    <property type="term" value="P:DNA-templated DNA replication"/>
    <property type="evidence" value="ECO:0007669"/>
    <property type="project" value="TreeGrafter"/>
</dbReference>
<organism evidence="1 2">
    <name type="scientific">Rubripirellula tenax</name>
    <dbReference type="NCBI Taxonomy" id="2528015"/>
    <lineage>
        <taxon>Bacteria</taxon>
        <taxon>Pseudomonadati</taxon>
        <taxon>Planctomycetota</taxon>
        <taxon>Planctomycetia</taxon>
        <taxon>Pirellulales</taxon>
        <taxon>Pirellulaceae</taxon>
        <taxon>Rubripirellula</taxon>
    </lineage>
</organism>
<gene>
    <name evidence="1" type="primary">dnaX_1</name>
    <name evidence="1" type="ORF">Poly51_33480</name>
</gene>
<keyword evidence="2" id="KW-1185">Reference proteome</keyword>
<evidence type="ECO:0000313" key="2">
    <source>
        <dbReference type="Proteomes" id="UP000318288"/>
    </source>
</evidence>
<dbReference type="Proteomes" id="UP000318288">
    <property type="component" value="Unassembled WGS sequence"/>
</dbReference>
<dbReference type="GO" id="GO:0003887">
    <property type="term" value="F:DNA-directed DNA polymerase activity"/>
    <property type="evidence" value="ECO:0007669"/>
    <property type="project" value="UniProtKB-EC"/>
</dbReference>
<dbReference type="PANTHER" id="PTHR11669:SF8">
    <property type="entry name" value="DNA POLYMERASE III SUBUNIT DELTA"/>
    <property type="match status" value="1"/>
</dbReference>